<feature type="compositionally biased region" description="Acidic residues" evidence="1">
    <location>
        <begin position="155"/>
        <end position="164"/>
    </location>
</feature>
<evidence type="ECO:0000256" key="1">
    <source>
        <dbReference type="SAM" id="MobiDB-lite"/>
    </source>
</evidence>
<gene>
    <name evidence="3" type="ORF">M430DRAFT_46642</name>
</gene>
<dbReference type="Gene3D" id="2.60.40.4370">
    <property type="match status" value="1"/>
</dbReference>
<sequence>MAHVDQPSQGGPRNTPPRDSYPAPSTTNTINQEESEDSEEWEYEYSTTETETYYVTLDLTTPNVEPRRRVRRNLEQGVPAAKWRNHGIAPQRRDRLPSPKSYRYTAGADKSGMETPAGEADNSQKPVEEGDSPQGSPKMDASWGNDGNEVNGENGENEDHEGDEGEKPVEEDPTPTQVQILDFHSENPIVSYGGHVFSCQWASNVGTELLFTAHDDENPLPVLRSLPGDVDLLAASSCRLIPKSVTLETKHSARSRIATALPARSDARGKDPTISIPVGFHASQKRKDQARFLEKLMSIKREKGEDDKVTIIAQKRNLNNKWKAIWQKKRQTERARLTKIVKKGADTPSGIEEVEKAKERLEEMDNEDEMRKLREPAAGPTLVKKAGRKKKGAPDTPEGTKTRAKRGPRVPKKQGLQGLLGQDGSSGAIEDTPTPGLSTPTPRRSRYAEADEEMYDDEMEEGEFNGGQEMEDMEGDEDLYDDGQDDALMADE</sequence>
<feature type="domain" description="Transcription factor TFIIIC triple barrel" evidence="2">
    <location>
        <begin position="48"/>
        <end position="247"/>
    </location>
</feature>
<evidence type="ECO:0000313" key="4">
    <source>
        <dbReference type="Proteomes" id="UP000241818"/>
    </source>
</evidence>
<feature type="compositionally biased region" description="Polar residues" evidence="1">
    <location>
        <begin position="1"/>
        <end position="12"/>
    </location>
</feature>
<organism evidence="3 4">
    <name type="scientific">Amorphotheca resinae ATCC 22711</name>
    <dbReference type="NCBI Taxonomy" id="857342"/>
    <lineage>
        <taxon>Eukaryota</taxon>
        <taxon>Fungi</taxon>
        <taxon>Dikarya</taxon>
        <taxon>Ascomycota</taxon>
        <taxon>Pezizomycotina</taxon>
        <taxon>Leotiomycetes</taxon>
        <taxon>Helotiales</taxon>
        <taxon>Amorphothecaceae</taxon>
        <taxon>Amorphotheca</taxon>
    </lineage>
</organism>
<feature type="compositionally biased region" description="Basic and acidic residues" evidence="1">
    <location>
        <begin position="361"/>
        <end position="375"/>
    </location>
</feature>
<keyword evidence="4" id="KW-1185">Reference proteome</keyword>
<reference evidence="3 4" key="1">
    <citation type="journal article" date="2018" name="New Phytol.">
        <title>Comparative genomics and transcriptomics depict ericoid mycorrhizal fungi as versatile saprotrophs and plant mutualists.</title>
        <authorList>
            <person name="Martino E."/>
            <person name="Morin E."/>
            <person name="Grelet G.A."/>
            <person name="Kuo A."/>
            <person name="Kohler A."/>
            <person name="Daghino S."/>
            <person name="Barry K.W."/>
            <person name="Cichocki N."/>
            <person name="Clum A."/>
            <person name="Dockter R.B."/>
            <person name="Hainaut M."/>
            <person name="Kuo R.C."/>
            <person name="LaButti K."/>
            <person name="Lindahl B.D."/>
            <person name="Lindquist E.A."/>
            <person name="Lipzen A."/>
            <person name="Khouja H.R."/>
            <person name="Magnuson J."/>
            <person name="Murat C."/>
            <person name="Ohm R.A."/>
            <person name="Singer S.W."/>
            <person name="Spatafora J.W."/>
            <person name="Wang M."/>
            <person name="Veneault-Fourrey C."/>
            <person name="Henrissat B."/>
            <person name="Grigoriev I.V."/>
            <person name="Martin F.M."/>
            <person name="Perotto S."/>
        </authorList>
    </citation>
    <scope>NUCLEOTIDE SEQUENCE [LARGE SCALE GENOMIC DNA]</scope>
    <source>
        <strain evidence="3 4">ATCC 22711</strain>
    </source>
</reference>
<dbReference type="AlphaFoldDB" id="A0A2T3BDZ0"/>
<feature type="compositionally biased region" description="Basic residues" evidence="1">
    <location>
        <begin position="402"/>
        <end position="412"/>
    </location>
</feature>
<dbReference type="EMBL" id="KZ679006">
    <property type="protein sequence ID" value="PSS27553.1"/>
    <property type="molecule type" value="Genomic_DNA"/>
</dbReference>
<feature type="compositionally biased region" description="Polar residues" evidence="1">
    <location>
        <begin position="23"/>
        <end position="32"/>
    </location>
</feature>
<feature type="region of interest" description="Disordered" evidence="1">
    <location>
        <begin position="361"/>
        <end position="492"/>
    </location>
</feature>
<feature type="compositionally biased region" description="Acidic residues" evidence="1">
    <location>
        <begin position="450"/>
        <end position="492"/>
    </location>
</feature>
<accession>A0A2T3BDZ0</accession>
<feature type="compositionally biased region" description="Acidic residues" evidence="1">
    <location>
        <begin position="33"/>
        <end position="43"/>
    </location>
</feature>
<dbReference type="STRING" id="857342.A0A2T3BDZ0"/>
<dbReference type="Proteomes" id="UP000241818">
    <property type="component" value="Unassembled WGS sequence"/>
</dbReference>
<feature type="compositionally biased region" description="Low complexity" evidence="1">
    <location>
        <begin position="44"/>
        <end position="64"/>
    </location>
</feature>
<dbReference type="InterPro" id="IPR019481">
    <property type="entry name" value="TFIIIC_triple_barrel"/>
</dbReference>
<dbReference type="OrthoDB" id="1877767at2759"/>
<protein>
    <recommendedName>
        <fullName evidence="2">Transcription factor TFIIIC triple barrel domain-containing protein</fullName>
    </recommendedName>
</protein>
<feature type="compositionally biased region" description="Low complexity" evidence="1">
    <location>
        <begin position="144"/>
        <end position="154"/>
    </location>
</feature>
<dbReference type="Pfam" id="PF10419">
    <property type="entry name" value="TFIIIC_sub6"/>
    <property type="match status" value="1"/>
</dbReference>
<proteinExistence type="predicted"/>
<dbReference type="GeneID" id="36575944"/>
<feature type="region of interest" description="Disordered" evidence="1">
    <location>
        <begin position="1"/>
        <end position="175"/>
    </location>
</feature>
<dbReference type="InParanoid" id="A0A2T3BDZ0"/>
<dbReference type="RefSeq" id="XP_024725078.1">
    <property type="nucleotide sequence ID" value="XM_024867863.1"/>
</dbReference>
<evidence type="ECO:0000259" key="2">
    <source>
        <dbReference type="Pfam" id="PF10419"/>
    </source>
</evidence>
<name>A0A2T3BDZ0_AMORE</name>
<evidence type="ECO:0000313" key="3">
    <source>
        <dbReference type="EMBL" id="PSS27553.1"/>
    </source>
</evidence>